<dbReference type="PANTHER" id="PTHR32278:SF131">
    <property type="entry name" value="F-BOX PROTEIN PP2-A13"/>
    <property type="match status" value="1"/>
</dbReference>
<comment type="caution">
    <text evidence="2">The sequence shown here is derived from an EMBL/GenBank/DDBJ whole genome shotgun (WGS) entry which is preliminary data.</text>
</comment>
<reference evidence="2 3" key="2">
    <citation type="journal article" date="2017" name="Front. Plant Sci.">
        <title>Gene Classification and Mining of Molecular Markers Useful in Red Clover (Trifolium pratense) Breeding.</title>
        <authorList>
            <person name="Istvanek J."/>
            <person name="Dluhosova J."/>
            <person name="Dluhos P."/>
            <person name="Patkova L."/>
            <person name="Nedelnik J."/>
            <person name="Repkova J."/>
        </authorList>
    </citation>
    <scope>NUCLEOTIDE SEQUENCE [LARGE SCALE GENOMIC DNA]</scope>
    <source>
        <strain evidence="3">cv. Tatra</strain>
        <tissue evidence="2">Young leaves</tissue>
    </source>
</reference>
<dbReference type="Gene3D" id="1.20.1280.50">
    <property type="match status" value="1"/>
</dbReference>
<protein>
    <submittedName>
        <fullName evidence="2">F-box protein pp2-b1</fullName>
    </submittedName>
</protein>
<evidence type="ECO:0000313" key="3">
    <source>
        <dbReference type="Proteomes" id="UP000236291"/>
    </source>
</evidence>
<evidence type="ECO:0000259" key="1">
    <source>
        <dbReference type="PROSITE" id="PS50181"/>
    </source>
</evidence>
<dbReference type="InterPro" id="IPR025886">
    <property type="entry name" value="PP2-like"/>
</dbReference>
<dbReference type="InterPro" id="IPR036047">
    <property type="entry name" value="F-box-like_dom_sf"/>
</dbReference>
<proteinExistence type="predicted"/>
<dbReference type="Pfam" id="PF00646">
    <property type="entry name" value="F-box"/>
    <property type="match status" value="1"/>
</dbReference>
<dbReference type="PROSITE" id="PS50181">
    <property type="entry name" value="FBOX"/>
    <property type="match status" value="1"/>
</dbReference>
<sequence length="269" mass="30097">MAEIQDLPEGCIADILSRTTPLDACRFSLISKTFRSAADSDAVWNRFLPSDSNFIDSIISQSPSLANIPTKKALYLALSDRPIIIDSGKKSFQLDRKSGKKCYMLAARSLSIVWGDTDQYWTWIPLPDSRFPEVAQLCDVCWLEIHGMINTIILSPNTQYAAYAVFKMIESWGFQNRPVQLSVIVEGGDGSTTNVCLDPIVEGTPHPRVAGLQSPSVRTDGWLEIEMGEFFNSGIENEEVHMNFMEIKGGNWKRGLFLEGIEVRPKEDN</sequence>
<dbReference type="SMART" id="SM00256">
    <property type="entry name" value="FBOX"/>
    <property type="match status" value="1"/>
</dbReference>
<evidence type="ECO:0000313" key="2">
    <source>
        <dbReference type="EMBL" id="PNX73098.1"/>
    </source>
</evidence>
<gene>
    <name evidence="2" type="ORF">L195_g028996</name>
</gene>
<dbReference type="EMBL" id="ASHM01025537">
    <property type="protein sequence ID" value="PNX73098.1"/>
    <property type="molecule type" value="Genomic_DNA"/>
</dbReference>
<reference evidence="2 3" key="1">
    <citation type="journal article" date="2014" name="Am. J. Bot.">
        <title>Genome assembly and annotation for red clover (Trifolium pratense; Fabaceae).</title>
        <authorList>
            <person name="Istvanek J."/>
            <person name="Jaros M."/>
            <person name="Krenek A."/>
            <person name="Repkova J."/>
        </authorList>
    </citation>
    <scope>NUCLEOTIDE SEQUENCE [LARGE SCALE GENOMIC DNA]</scope>
    <source>
        <strain evidence="3">cv. Tatra</strain>
        <tissue evidence="2">Young leaves</tissue>
    </source>
</reference>
<dbReference type="CDD" id="cd22162">
    <property type="entry name" value="F-box_AtSKIP3-like"/>
    <property type="match status" value="1"/>
</dbReference>
<dbReference type="PANTHER" id="PTHR32278">
    <property type="entry name" value="F-BOX DOMAIN-CONTAINING PROTEIN"/>
    <property type="match status" value="1"/>
</dbReference>
<feature type="domain" description="F-box" evidence="1">
    <location>
        <begin position="1"/>
        <end position="47"/>
    </location>
</feature>
<dbReference type="STRING" id="57577.A0A2K3L3I4"/>
<dbReference type="Pfam" id="PF14299">
    <property type="entry name" value="PP2"/>
    <property type="match status" value="1"/>
</dbReference>
<dbReference type="Proteomes" id="UP000236291">
    <property type="component" value="Unassembled WGS sequence"/>
</dbReference>
<dbReference type="SUPFAM" id="SSF81383">
    <property type="entry name" value="F-box domain"/>
    <property type="match status" value="1"/>
</dbReference>
<dbReference type="InterPro" id="IPR001810">
    <property type="entry name" value="F-box_dom"/>
</dbReference>
<accession>A0A2K3L3I4</accession>
<dbReference type="OrthoDB" id="1918565at2759"/>
<dbReference type="AlphaFoldDB" id="A0A2K3L3I4"/>
<name>A0A2K3L3I4_TRIPR</name>
<organism evidence="2 3">
    <name type="scientific">Trifolium pratense</name>
    <name type="common">Red clover</name>
    <dbReference type="NCBI Taxonomy" id="57577"/>
    <lineage>
        <taxon>Eukaryota</taxon>
        <taxon>Viridiplantae</taxon>
        <taxon>Streptophyta</taxon>
        <taxon>Embryophyta</taxon>
        <taxon>Tracheophyta</taxon>
        <taxon>Spermatophyta</taxon>
        <taxon>Magnoliopsida</taxon>
        <taxon>eudicotyledons</taxon>
        <taxon>Gunneridae</taxon>
        <taxon>Pentapetalae</taxon>
        <taxon>rosids</taxon>
        <taxon>fabids</taxon>
        <taxon>Fabales</taxon>
        <taxon>Fabaceae</taxon>
        <taxon>Papilionoideae</taxon>
        <taxon>50 kb inversion clade</taxon>
        <taxon>NPAAA clade</taxon>
        <taxon>Hologalegina</taxon>
        <taxon>IRL clade</taxon>
        <taxon>Trifolieae</taxon>
        <taxon>Trifolium</taxon>
    </lineage>
</organism>